<gene>
    <name evidence="2" type="ORF">SGA02_16780</name>
</gene>
<comment type="caution">
    <text evidence="2">The sequence shown here is derived from an EMBL/GenBank/DDBJ whole genome shotgun (WGS) entry which is preliminary data.</text>
</comment>
<protein>
    <submittedName>
        <fullName evidence="2">ASCH domain-containing protein</fullName>
    </submittedName>
</protein>
<evidence type="ECO:0000259" key="1">
    <source>
        <dbReference type="SMART" id="SM01022"/>
    </source>
</evidence>
<reference evidence="2 3" key="1">
    <citation type="submission" date="2019-07" db="EMBL/GenBank/DDBJ databases">
        <title>Whole genome shotgun sequence of Staphylococcus gallinarum NBRC 109767.</title>
        <authorList>
            <person name="Hosoyama A."/>
            <person name="Uohara A."/>
            <person name="Ohji S."/>
            <person name="Ichikawa N."/>
        </authorList>
    </citation>
    <scope>NUCLEOTIDE SEQUENCE [LARGE SCALE GENOMIC DNA]</scope>
    <source>
        <strain evidence="2 3">NBRC 109767</strain>
    </source>
</reference>
<dbReference type="InterPro" id="IPR015947">
    <property type="entry name" value="PUA-like_sf"/>
</dbReference>
<dbReference type="SUPFAM" id="SSF88697">
    <property type="entry name" value="PUA domain-like"/>
    <property type="match status" value="1"/>
</dbReference>
<dbReference type="InterPro" id="IPR016645">
    <property type="entry name" value="UCP016134"/>
</dbReference>
<dbReference type="Pfam" id="PF04266">
    <property type="entry name" value="ASCH"/>
    <property type="match status" value="1"/>
</dbReference>
<organism evidence="2 3">
    <name type="scientific">Staphylococcus gallinarum</name>
    <dbReference type="NCBI Taxonomy" id="1293"/>
    <lineage>
        <taxon>Bacteria</taxon>
        <taxon>Bacillati</taxon>
        <taxon>Bacillota</taxon>
        <taxon>Bacilli</taxon>
        <taxon>Bacillales</taxon>
        <taxon>Staphylococcaceae</taxon>
        <taxon>Staphylococcus</taxon>
    </lineage>
</organism>
<dbReference type="EMBL" id="BKAX01000004">
    <property type="protein sequence ID" value="GEQ05850.1"/>
    <property type="molecule type" value="Genomic_DNA"/>
</dbReference>
<evidence type="ECO:0000313" key="3">
    <source>
        <dbReference type="Proteomes" id="UP000321057"/>
    </source>
</evidence>
<feature type="domain" description="ASCH" evidence="1">
    <location>
        <begin position="5"/>
        <end position="114"/>
    </location>
</feature>
<evidence type="ECO:0000313" key="2">
    <source>
        <dbReference type="EMBL" id="GEQ05850.1"/>
    </source>
</evidence>
<dbReference type="Proteomes" id="UP000321057">
    <property type="component" value="Unassembled WGS sequence"/>
</dbReference>
<dbReference type="Gene3D" id="2.30.130.30">
    <property type="entry name" value="Hypothetical protein"/>
    <property type="match status" value="1"/>
</dbReference>
<dbReference type="RefSeq" id="WP_042739258.1">
    <property type="nucleotide sequence ID" value="NZ_BKAX01000004.1"/>
</dbReference>
<proteinExistence type="predicted"/>
<dbReference type="InterPro" id="IPR007374">
    <property type="entry name" value="ASCH_domain"/>
</dbReference>
<sequence>MEHTMKLNDEPFQAIKNGIKTIEIRLNDEKRQQVQSGDEILFTNLVTEEQLKVTVLQTKLYSSFQALLKDYSNQDIGVREEMQLSQKLAAIYQIYSQSEELEHGALAIKIKRIR</sequence>
<dbReference type="SMART" id="SM01022">
    <property type="entry name" value="ASCH"/>
    <property type="match status" value="1"/>
</dbReference>
<name>A0ABQ0Y375_STAGA</name>
<dbReference type="PIRSF" id="PIRSF016134">
    <property type="entry name" value="UCP016134"/>
    <property type="match status" value="1"/>
</dbReference>
<dbReference type="GeneID" id="93844304"/>
<keyword evidence="3" id="KW-1185">Reference proteome</keyword>
<accession>A0ABQ0Y375</accession>